<evidence type="ECO:0000313" key="1">
    <source>
        <dbReference type="EMBL" id="SVB25959.1"/>
    </source>
</evidence>
<accession>A0A382CJD2</accession>
<gene>
    <name evidence="1" type="ORF">METZ01_LOCUS178813</name>
</gene>
<dbReference type="AlphaFoldDB" id="A0A382CJD2"/>
<sequence>MATHCECGICGHFDENECVKNECECCSNFHLRSGPKTQKNKISS</sequence>
<dbReference type="EMBL" id="UINC01034702">
    <property type="protein sequence ID" value="SVB25959.1"/>
    <property type="molecule type" value="Genomic_DNA"/>
</dbReference>
<protein>
    <submittedName>
        <fullName evidence="1">Uncharacterized protein</fullName>
    </submittedName>
</protein>
<name>A0A382CJD2_9ZZZZ</name>
<organism evidence="1">
    <name type="scientific">marine metagenome</name>
    <dbReference type="NCBI Taxonomy" id="408172"/>
    <lineage>
        <taxon>unclassified sequences</taxon>
        <taxon>metagenomes</taxon>
        <taxon>ecological metagenomes</taxon>
    </lineage>
</organism>
<reference evidence="1" key="1">
    <citation type="submission" date="2018-05" db="EMBL/GenBank/DDBJ databases">
        <authorList>
            <person name="Lanie J.A."/>
            <person name="Ng W.-L."/>
            <person name="Kazmierczak K.M."/>
            <person name="Andrzejewski T.M."/>
            <person name="Davidsen T.M."/>
            <person name="Wayne K.J."/>
            <person name="Tettelin H."/>
            <person name="Glass J.I."/>
            <person name="Rusch D."/>
            <person name="Podicherti R."/>
            <person name="Tsui H.-C.T."/>
            <person name="Winkler M.E."/>
        </authorList>
    </citation>
    <scope>NUCLEOTIDE SEQUENCE</scope>
</reference>
<proteinExistence type="predicted"/>